<protein>
    <submittedName>
        <fullName evidence="4">Aminotransferase class III-fold pyridoxal phosphate-dependent enzyme</fullName>
    </submittedName>
</protein>
<dbReference type="InterPro" id="IPR015424">
    <property type="entry name" value="PyrdxlP-dep_Trfase"/>
</dbReference>
<dbReference type="GO" id="GO:0008483">
    <property type="term" value="F:transaminase activity"/>
    <property type="evidence" value="ECO:0007669"/>
    <property type="project" value="UniProtKB-KW"/>
</dbReference>
<dbReference type="EMBL" id="CP141059">
    <property type="protein sequence ID" value="WQQ25377.1"/>
    <property type="molecule type" value="Genomic_DNA"/>
</dbReference>
<dbReference type="Gene3D" id="3.40.640.10">
    <property type="entry name" value="Type I PLP-dependent aspartate aminotransferase-like (Major domain)"/>
    <property type="match status" value="1"/>
</dbReference>
<keyword evidence="5" id="KW-1185">Reference proteome</keyword>
<dbReference type="Proteomes" id="UP001327225">
    <property type="component" value="Chromosome"/>
</dbReference>
<gene>
    <name evidence="4" type="ORF">SHK19_15575</name>
</gene>
<evidence type="ECO:0000313" key="5">
    <source>
        <dbReference type="Proteomes" id="UP001327225"/>
    </source>
</evidence>
<dbReference type="CDD" id="cd00610">
    <property type="entry name" value="OAT_like"/>
    <property type="match status" value="1"/>
</dbReference>
<dbReference type="RefSeq" id="WP_322455905.1">
    <property type="nucleotide sequence ID" value="NZ_CP141059.1"/>
</dbReference>
<dbReference type="InterPro" id="IPR015422">
    <property type="entry name" value="PyrdxlP-dep_Trfase_small"/>
</dbReference>
<comment type="cofactor">
    <cofactor evidence="1">
        <name>pyridoxal 5'-phosphate</name>
        <dbReference type="ChEBI" id="CHEBI:597326"/>
    </cofactor>
</comment>
<evidence type="ECO:0000313" key="4">
    <source>
        <dbReference type="EMBL" id="WQQ25377.1"/>
    </source>
</evidence>
<dbReference type="SUPFAM" id="SSF53383">
    <property type="entry name" value="PLP-dependent transferases"/>
    <property type="match status" value="1"/>
</dbReference>
<keyword evidence="2 3" id="KW-0663">Pyridoxal phosphate</keyword>
<keyword evidence="4" id="KW-0032">Aminotransferase</keyword>
<dbReference type="InterPro" id="IPR049704">
    <property type="entry name" value="Aminotrans_3_PPA_site"/>
</dbReference>
<sequence length="467" mass="49289">MTSSTGVEQFTTDGEDRIDAGTVQRLIAREERLFAAANATSRTRYDAARDVLAGGVVSSFQLQEPWPVYLNRGLGAAVWDVDGTRRLDFHNGFGAMLQGHAHPGITETIARAAGAATHVGATGEDAVAVATALRQRWKLHSWRFATTGSEATMDALRLARAATGREVVVKMFGAYHGHHDAVLVSVGDDDGGADPLSLPSVPAGEGIPRDVCDLTAAVPFNDAETLDARLETLAARGRAVACVIVEPVFQMGVLVPDPGYLAAVREVTRRHGTLLVFDEVKSGFAVGSAGFTGACGVEPDLVTVGKALGGGLPVAAVGASQETMDLVATRRVYQVGTFNGNALAMAVARENLERVLTPEAHERLGDLGSMLADRCRHALDRAGRAGHGALVGGRGFVALTRVPARDHTHVGQAHPPDVSRLAWLYLMNRGVFATPARPLQWMVGLGHTADDIVAYGSVFEELVSELG</sequence>
<keyword evidence="4" id="KW-0808">Transferase</keyword>
<dbReference type="InterPro" id="IPR015421">
    <property type="entry name" value="PyrdxlP-dep_Trfase_major"/>
</dbReference>
<name>A0ABZ0ZM32_9ACTN</name>
<accession>A0ABZ0ZM32</accession>
<dbReference type="PROSITE" id="PS00600">
    <property type="entry name" value="AA_TRANSFER_CLASS_3"/>
    <property type="match status" value="1"/>
</dbReference>
<evidence type="ECO:0000256" key="1">
    <source>
        <dbReference type="ARBA" id="ARBA00001933"/>
    </source>
</evidence>
<comment type="similarity">
    <text evidence="3">Belongs to the class-III pyridoxal-phosphate-dependent aminotransferase family.</text>
</comment>
<dbReference type="PANTHER" id="PTHR43713">
    <property type="entry name" value="GLUTAMATE-1-SEMIALDEHYDE 2,1-AMINOMUTASE"/>
    <property type="match status" value="1"/>
</dbReference>
<dbReference type="PANTHER" id="PTHR43713:SF3">
    <property type="entry name" value="GLUTAMATE-1-SEMIALDEHYDE 2,1-AMINOMUTASE 1, CHLOROPLASTIC-RELATED"/>
    <property type="match status" value="1"/>
</dbReference>
<dbReference type="Gene3D" id="3.90.1150.10">
    <property type="entry name" value="Aspartate Aminotransferase, domain 1"/>
    <property type="match status" value="1"/>
</dbReference>
<organism evidence="4 5">
    <name type="scientific">Nocardioides bizhenqiangii</name>
    <dbReference type="NCBI Taxonomy" id="3095076"/>
    <lineage>
        <taxon>Bacteria</taxon>
        <taxon>Bacillati</taxon>
        <taxon>Actinomycetota</taxon>
        <taxon>Actinomycetes</taxon>
        <taxon>Propionibacteriales</taxon>
        <taxon>Nocardioidaceae</taxon>
        <taxon>Nocardioides</taxon>
    </lineage>
</organism>
<proteinExistence type="inferred from homology"/>
<evidence type="ECO:0000256" key="2">
    <source>
        <dbReference type="ARBA" id="ARBA00022898"/>
    </source>
</evidence>
<dbReference type="Pfam" id="PF00202">
    <property type="entry name" value="Aminotran_3"/>
    <property type="match status" value="1"/>
</dbReference>
<dbReference type="InterPro" id="IPR005814">
    <property type="entry name" value="Aminotrans_3"/>
</dbReference>
<reference evidence="5" key="1">
    <citation type="submission" date="2023-12" db="EMBL/GenBank/DDBJ databases">
        <title>Novel species in genus Nocardioides.</title>
        <authorList>
            <person name="Zhou H."/>
        </authorList>
    </citation>
    <scope>NUCLEOTIDE SEQUENCE [LARGE SCALE GENOMIC DNA]</scope>
    <source>
        <strain evidence="5">HM61</strain>
    </source>
</reference>
<evidence type="ECO:0000256" key="3">
    <source>
        <dbReference type="RuleBase" id="RU003560"/>
    </source>
</evidence>